<accession>A0A139IR17</accession>
<evidence type="ECO:0000313" key="3">
    <source>
        <dbReference type="EMBL" id="KXT17006.1"/>
    </source>
</evidence>
<dbReference type="AlphaFoldDB" id="A0A139IR17"/>
<keyword evidence="2" id="KW-0812">Transmembrane</keyword>
<gene>
    <name evidence="3" type="ORF">AC579_7414</name>
</gene>
<sequence>MWLCRVVDNKIAVQKYLILAGILAPVCLVLYFLVPYSRTIFRQVLQYLALGAQYGKKFAWVDYAYKNYGNLVRAGDNHVSIAEPEGRQTVDAHGNGFLKDHFYEAFVSGLSGVFNVRDRAEHTRKHDIVAHAFSPGADHGFETHGRQSAKMGKAT</sequence>
<evidence type="ECO:0000256" key="1">
    <source>
        <dbReference type="SAM" id="MobiDB-lite"/>
    </source>
</evidence>
<keyword evidence="4" id="KW-1185">Reference proteome</keyword>
<protein>
    <recommendedName>
        <fullName evidence="5">Cytochrome P450</fullName>
    </recommendedName>
</protein>
<name>A0A139IR17_9PEZI</name>
<dbReference type="InterPro" id="IPR036396">
    <property type="entry name" value="Cyt_P450_sf"/>
</dbReference>
<feature type="transmembrane region" description="Helical" evidence="2">
    <location>
        <begin position="16"/>
        <end position="34"/>
    </location>
</feature>
<keyword evidence="2" id="KW-1133">Transmembrane helix</keyword>
<reference evidence="3 4" key="1">
    <citation type="submission" date="2015-07" db="EMBL/GenBank/DDBJ databases">
        <title>Comparative genomics of the Sigatoka disease complex on banana suggests a link between parallel evolutionary changes in Pseudocercospora fijiensis and Pseudocercospora eumusae and increased virulence on the banana host.</title>
        <authorList>
            <person name="Chang T.-C."/>
            <person name="Salvucci A."/>
            <person name="Crous P.W."/>
            <person name="Stergiopoulos I."/>
        </authorList>
    </citation>
    <scope>NUCLEOTIDE SEQUENCE [LARGE SCALE GENOMIC DNA]</scope>
    <source>
        <strain evidence="3 4">CBS 116634</strain>
    </source>
</reference>
<dbReference type="OrthoDB" id="1470350at2759"/>
<feature type="region of interest" description="Disordered" evidence="1">
    <location>
        <begin position="135"/>
        <end position="155"/>
    </location>
</feature>
<dbReference type="GO" id="GO:0005506">
    <property type="term" value="F:iron ion binding"/>
    <property type="evidence" value="ECO:0007669"/>
    <property type="project" value="InterPro"/>
</dbReference>
<organism evidence="3 4">
    <name type="scientific">Pseudocercospora musae</name>
    <dbReference type="NCBI Taxonomy" id="113226"/>
    <lineage>
        <taxon>Eukaryota</taxon>
        <taxon>Fungi</taxon>
        <taxon>Dikarya</taxon>
        <taxon>Ascomycota</taxon>
        <taxon>Pezizomycotina</taxon>
        <taxon>Dothideomycetes</taxon>
        <taxon>Dothideomycetidae</taxon>
        <taxon>Mycosphaerellales</taxon>
        <taxon>Mycosphaerellaceae</taxon>
        <taxon>Pseudocercospora</taxon>
    </lineage>
</organism>
<dbReference type="GO" id="GO:0016705">
    <property type="term" value="F:oxidoreductase activity, acting on paired donors, with incorporation or reduction of molecular oxygen"/>
    <property type="evidence" value="ECO:0007669"/>
    <property type="project" value="InterPro"/>
</dbReference>
<comment type="caution">
    <text evidence="3">The sequence shown here is derived from an EMBL/GenBank/DDBJ whole genome shotgun (WGS) entry which is preliminary data.</text>
</comment>
<keyword evidence="2" id="KW-0472">Membrane</keyword>
<evidence type="ECO:0000256" key="2">
    <source>
        <dbReference type="SAM" id="Phobius"/>
    </source>
</evidence>
<dbReference type="Proteomes" id="UP000073492">
    <property type="component" value="Unassembled WGS sequence"/>
</dbReference>
<dbReference type="STRING" id="113226.A0A139IR17"/>
<dbReference type="GO" id="GO:0004497">
    <property type="term" value="F:monooxygenase activity"/>
    <property type="evidence" value="ECO:0007669"/>
    <property type="project" value="InterPro"/>
</dbReference>
<dbReference type="GO" id="GO:0020037">
    <property type="term" value="F:heme binding"/>
    <property type="evidence" value="ECO:0007669"/>
    <property type="project" value="InterPro"/>
</dbReference>
<dbReference type="SUPFAM" id="SSF48264">
    <property type="entry name" value="Cytochrome P450"/>
    <property type="match status" value="1"/>
</dbReference>
<evidence type="ECO:0000313" key="4">
    <source>
        <dbReference type="Proteomes" id="UP000073492"/>
    </source>
</evidence>
<evidence type="ECO:0008006" key="5">
    <source>
        <dbReference type="Google" id="ProtNLM"/>
    </source>
</evidence>
<dbReference type="EMBL" id="LFZO01000027">
    <property type="protein sequence ID" value="KXT17006.1"/>
    <property type="molecule type" value="Genomic_DNA"/>
</dbReference>
<proteinExistence type="predicted"/>